<evidence type="ECO:0000313" key="4">
    <source>
        <dbReference type="Proteomes" id="UP000655287"/>
    </source>
</evidence>
<dbReference type="EMBL" id="BOOU01000058">
    <property type="protein sequence ID" value="GII79424.1"/>
    <property type="molecule type" value="Genomic_DNA"/>
</dbReference>
<evidence type="ECO:0000256" key="2">
    <source>
        <dbReference type="SAM" id="MobiDB-lite"/>
    </source>
</evidence>
<dbReference type="Proteomes" id="UP000655287">
    <property type="component" value="Unassembled WGS sequence"/>
</dbReference>
<feature type="compositionally biased region" description="Low complexity" evidence="2">
    <location>
        <begin position="135"/>
        <end position="146"/>
    </location>
</feature>
<reference evidence="3" key="1">
    <citation type="submission" date="2021-01" db="EMBL/GenBank/DDBJ databases">
        <title>Whole genome shotgun sequence of Sphaerisporangium rufum NBRC 109079.</title>
        <authorList>
            <person name="Komaki H."/>
            <person name="Tamura T."/>
        </authorList>
    </citation>
    <scope>NUCLEOTIDE SEQUENCE</scope>
    <source>
        <strain evidence="3">NBRC 109079</strain>
    </source>
</reference>
<accession>A0A919V169</accession>
<comment type="caution">
    <text evidence="3">The sequence shown here is derived from an EMBL/GenBank/DDBJ whole genome shotgun (WGS) entry which is preliminary data.</text>
</comment>
<keyword evidence="4" id="KW-1185">Reference proteome</keyword>
<dbReference type="AlphaFoldDB" id="A0A919V169"/>
<feature type="coiled-coil region" evidence="1">
    <location>
        <begin position="29"/>
        <end position="63"/>
    </location>
</feature>
<organism evidence="3 4">
    <name type="scientific">Sphaerisporangium rufum</name>
    <dbReference type="NCBI Taxonomy" id="1381558"/>
    <lineage>
        <taxon>Bacteria</taxon>
        <taxon>Bacillati</taxon>
        <taxon>Actinomycetota</taxon>
        <taxon>Actinomycetes</taxon>
        <taxon>Streptosporangiales</taxon>
        <taxon>Streptosporangiaceae</taxon>
        <taxon>Sphaerisporangium</taxon>
    </lineage>
</organism>
<dbReference type="RefSeq" id="WP_203989397.1">
    <property type="nucleotide sequence ID" value="NZ_BOOU01000058.1"/>
</dbReference>
<evidence type="ECO:0000313" key="3">
    <source>
        <dbReference type="EMBL" id="GII79424.1"/>
    </source>
</evidence>
<sequence length="146" mass="15772">MARFVMRVLAPSRLRRAVLGRFDTRYVTRADHRQDVRDALWEVQALKRELTALRREMERLGRDVKRAAPAGPDPAVKARAEEAHRLATETAAAVDHLLQAEVLLWQAVDGVRDQAAGFGQVTGSGEGQGADDGRAAGTPAGGVPAP</sequence>
<feature type="region of interest" description="Disordered" evidence="2">
    <location>
        <begin position="117"/>
        <end position="146"/>
    </location>
</feature>
<gene>
    <name evidence="3" type="ORF">Sru01_44060</name>
</gene>
<keyword evidence="1" id="KW-0175">Coiled coil</keyword>
<proteinExistence type="predicted"/>
<protein>
    <submittedName>
        <fullName evidence="3">Uncharacterized protein</fullName>
    </submittedName>
</protein>
<evidence type="ECO:0000256" key="1">
    <source>
        <dbReference type="SAM" id="Coils"/>
    </source>
</evidence>
<feature type="compositionally biased region" description="Gly residues" evidence="2">
    <location>
        <begin position="120"/>
        <end position="130"/>
    </location>
</feature>
<name>A0A919V169_9ACTN</name>